<dbReference type="InterPro" id="IPR018170">
    <property type="entry name" value="Aldo/ket_reductase_CS"/>
</dbReference>
<reference evidence="8 9" key="1">
    <citation type="submission" date="2019-11" db="EMBL/GenBank/DDBJ databases">
        <title>Streptococcus uberis isolated from clinical mastitis cases on a southeastern Queensland dairy.</title>
        <authorList>
            <person name="Workentine M.L."/>
            <person name="Price R."/>
            <person name="Olchowy T."/>
        </authorList>
    </citation>
    <scope>NUCLEOTIDE SEQUENCE [LARGE SCALE GENOMIC DNA]</scope>
    <source>
        <strain evidence="8 9">OLC4459-A17</strain>
    </source>
</reference>
<dbReference type="PANTHER" id="PTHR43827">
    <property type="entry name" value="2,5-DIKETO-D-GLUCONIC ACID REDUCTASE"/>
    <property type="match status" value="1"/>
</dbReference>
<feature type="binding site" evidence="5">
    <location>
        <position position="108"/>
    </location>
    <ligand>
        <name>substrate</name>
    </ligand>
</feature>
<dbReference type="Gene3D" id="3.20.20.100">
    <property type="entry name" value="NADP-dependent oxidoreductase domain"/>
    <property type="match status" value="1"/>
</dbReference>
<evidence type="ECO:0000256" key="6">
    <source>
        <dbReference type="PIRSR" id="PIRSR000097-3"/>
    </source>
</evidence>
<dbReference type="InterPro" id="IPR023210">
    <property type="entry name" value="NADP_OxRdtase_dom"/>
</dbReference>
<feature type="site" description="Lowers pKa of active site Tyr" evidence="6">
    <location>
        <position position="75"/>
    </location>
</feature>
<dbReference type="CDD" id="cd19133">
    <property type="entry name" value="AKR_AKR5F1"/>
    <property type="match status" value="1"/>
</dbReference>
<evidence type="ECO:0000256" key="2">
    <source>
        <dbReference type="ARBA" id="ARBA00022857"/>
    </source>
</evidence>
<dbReference type="InterPro" id="IPR020471">
    <property type="entry name" value="AKR"/>
</dbReference>
<comment type="caution">
    <text evidence="8">The sequence shown here is derived from an EMBL/GenBank/DDBJ whole genome shotgun (WGS) entry which is preliminary data.</text>
</comment>
<evidence type="ECO:0000256" key="4">
    <source>
        <dbReference type="PIRSR" id="PIRSR000097-1"/>
    </source>
</evidence>
<dbReference type="PROSITE" id="PS00063">
    <property type="entry name" value="ALDOKETO_REDUCTASE_3"/>
    <property type="match status" value="1"/>
</dbReference>
<proteinExistence type="inferred from homology"/>
<keyword evidence="3" id="KW-0560">Oxidoreductase</keyword>
<dbReference type="FunFam" id="3.20.20.100:FF:000015">
    <property type="entry name" value="Oxidoreductase, aldo/keto reductase family"/>
    <property type="match status" value="1"/>
</dbReference>
<dbReference type="Pfam" id="PF00248">
    <property type="entry name" value="Aldo_ket_red"/>
    <property type="match status" value="1"/>
</dbReference>
<dbReference type="InterPro" id="IPR036812">
    <property type="entry name" value="NAD(P)_OxRdtase_dom_sf"/>
</dbReference>
<evidence type="ECO:0000313" key="8">
    <source>
        <dbReference type="EMBL" id="MTD02266.1"/>
    </source>
</evidence>
<sequence>MSKNILLNDSNSIPSIGFGVFQIPADGSTYNAVCEALKVGYQHIDTAAAYMNEAEVGKAVRDSGLPREEIFITSKLWIQDFGYEAARKGIATSLEKLGMDYIDLYLLHQPYGDVLGAWKALEEAKAKGLLKSIGISNMTPRFYKEFVPQFTNKPAVNQVECNPYFQQKALREVMAADDVKIECWAPLGQGNPELFKEPVLVDLASKYKKDIGQIILAFEVQEGFIVLPKSVTPSRIASNLDIDDIKLTEEEMEAIRALDKGKGKHDPDAPGVGEYLLEHYKIHD</sequence>
<evidence type="ECO:0000256" key="1">
    <source>
        <dbReference type="ARBA" id="ARBA00007905"/>
    </source>
</evidence>
<dbReference type="SUPFAM" id="SSF51430">
    <property type="entry name" value="NAD(P)-linked oxidoreductase"/>
    <property type="match status" value="1"/>
</dbReference>
<evidence type="ECO:0000313" key="9">
    <source>
        <dbReference type="Proteomes" id="UP000483839"/>
    </source>
</evidence>
<name>A0A6L6GC18_STRUB</name>
<keyword evidence="2" id="KW-0521">NADP</keyword>
<protein>
    <submittedName>
        <fullName evidence="8">Aldo/keto reductase</fullName>
    </submittedName>
</protein>
<comment type="similarity">
    <text evidence="1">Belongs to the aldo/keto reductase family.</text>
</comment>
<dbReference type="PIRSF" id="PIRSF000097">
    <property type="entry name" value="AKR"/>
    <property type="match status" value="1"/>
</dbReference>
<dbReference type="AlphaFoldDB" id="A0A6L6GC18"/>
<gene>
    <name evidence="8" type="ORF">GKS16_08295</name>
</gene>
<evidence type="ECO:0000256" key="3">
    <source>
        <dbReference type="ARBA" id="ARBA00023002"/>
    </source>
</evidence>
<evidence type="ECO:0000259" key="7">
    <source>
        <dbReference type="Pfam" id="PF00248"/>
    </source>
</evidence>
<evidence type="ECO:0000256" key="5">
    <source>
        <dbReference type="PIRSR" id="PIRSR000097-2"/>
    </source>
</evidence>
<dbReference type="PRINTS" id="PR00069">
    <property type="entry name" value="ALDKETRDTASE"/>
</dbReference>
<feature type="domain" description="NADP-dependent oxidoreductase" evidence="7">
    <location>
        <begin position="17"/>
        <end position="259"/>
    </location>
</feature>
<organism evidence="8 9">
    <name type="scientific">Streptococcus uberis</name>
    <dbReference type="NCBI Taxonomy" id="1349"/>
    <lineage>
        <taxon>Bacteria</taxon>
        <taxon>Bacillati</taxon>
        <taxon>Bacillota</taxon>
        <taxon>Bacilli</taxon>
        <taxon>Lactobacillales</taxon>
        <taxon>Streptococcaceae</taxon>
        <taxon>Streptococcus</taxon>
    </lineage>
</organism>
<dbReference type="Proteomes" id="UP000483839">
    <property type="component" value="Unassembled WGS sequence"/>
</dbReference>
<dbReference type="EMBL" id="WLXI01000056">
    <property type="protein sequence ID" value="MTD02266.1"/>
    <property type="molecule type" value="Genomic_DNA"/>
</dbReference>
<dbReference type="GO" id="GO:0016616">
    <property type="term" value="F:oxidoreductase activity, acting on the CH-OH group of donors, NAD or NADP as acceptor"/>
    <property type="evidence" value="ECO:0007669"/>
    <property type="project" value="UniProtKB-ARBA"/>
</dbReference>
<dbReference type="PANTHER" id="PTHR43827:SF3">
    <property type="entry name" value="NADP-DEPENDENT OXIDOREDUCTASE DOMAIN-CONTAINING PROTEIN"/>
    <property type="match status" value="1"/>
</dbReference>
<feature type="active site" description="Proton donor" evidence="4">
    <location>
        <position position="50"/>
    </location>
</feature>
<dbReference type="RefSeq" id="WP_154617694.1">
    <property type="nucleotide sequence ID" value="NZ_JADFBI010000005.1"/>
</dbReference>
<accession>A0A6L6GC18</accession>